<sequence length="302" mass="31540">MNLTHIPATPDAGALVLAEMSAMQSQPPVLPADADLTALLPDTGGIPGTWVTAPQESRADAVSASGVTIYVHGGGFEYTHPHLEQIMAYRLSQATGRPVLAVDYRLAPAHRYPAALEDVVAAYRSLLAQGVPASRIILAGESAGATLVLSALLVLKDDGDALPAGALAISPQTDLTLSSPSIDANDGQDVVDRAVLDHVRTQYLAGARPDQGPQSPLHGDLRGLPPLLVVAGSREVLLDDARRFAEAASEAAGTVSLDIYDDMPHAFHVSVLSADPLPAAVTLLARVREWSGSLVVIRERTA</sequence>
<proteinExistence type="predicted"/>
<dbReference type="Gene3D" id="3.40.50.1820">
    <property type="entry name" value="alpha/beta hydrolase"/>
    <property type="match status" value="1"/>
</dbReference>
<accession>A0ABT1K9E6</accession>
<evidence type="ECO:0000256" key="1">
    <source>
        <dbReference type="ARBA" id="ARBA00022801"/>
    </source>
</evidence>
<keyword evidence="4" id="KW-1185">Reference proteome</keyword>
<dbReference type="Pfam" id="PF07859">
    <property type="entry name" value="Abhydrolase_3"/>
    <property type="match status" value="1"/>
</dbReference>
<dbReference type="PANTHER" id="PTHR48081">
    <property type="entry name" value="AB HYDROLASE SUPERFAMILY PROTEIN C4A8.06C"/>
    <property type="match status" value="1"/>
</dbReference>
<keyword evidence="1" id="KW-0378">Hydrolase</keyword>
<comment type="caution">
    <text evidence="3">The sequence shown here is derived from an EMBL/GenBank/DDBJ whole genome shotgun (WGS) entry which is preliminary data.</text>
</comment>
<name>A0ABT1K9E6_9ACTN</name>
<dbReference type="Proteomes" id="UP001320766">
    <property type="component" value="Unassembled WGS sequence"/>
</dbReference>
<evidence type="ECO:0000313" key="4">
    <source>
        <dbReference type="Proteomes" id="UP001320766"/>
    </source>
</evidence>
<dbReference type="InterPro" id="IPR029058">
    <property type="entry name" value="AB_hydrolase_fold"/>
</dbReference>
<evidence type="ECO:0000259" key="2">
    <source>
        <dbReference type="Pfam" id="PF07859"/>
    </source>
</evidence>
<dbReference type="SUPFAM" id="SSF53474">
    <property type="entry name" value="alpha/beta-Hydrolases"/>
    <property type="match status" value="1"/>
</dbReference>
<reference evidence="3 4" key="1">
    <citation type="submission" date="2022-06" db="EMBL/GenBank/DDBJ databases">
        <title>Sequencing the genomes of 1000 actinobacteria strains.</title>
        <authorList>
            <person name="Klenk H.-P."/>
        </authorList>
    </citation>
    <scope>NUCLEOTIDE SEQUENCE [LARGE SCALE GENOMIC DNA]</scope>
    <source>
        <strain evidence="3 4">DSM 44170</strain>
    </source>
</reference>
<organism evidence="3 4">
    <name type="scientific">Nonomuraea roseoviolacea subsp. carminata</name>
    <dbReference type="NCBI Taxonomy" id="160689"/>
    <lineage>
        <taxon>Bacteria</taxon>
        <taxon>Bacillati</taxon>
        <taxon>Actinomycetota</taxon>
        <taxon>Actinomycetes</taxon>
        <taxon>Streptosporangiales</taxon>
        <taxon>Streptosporangiaceae</taxon>
        <taxon>Nonomuraea</taxon>
    </lineage>
</organism>
<evidence type="ECO:0000313" key="3">
    <source>
        <dbReference type="EMBL" id="MCP2349594.1"/>
    </source>
</evidence>
<dbReference type="PANTHER" id="PTHR48081:SF8">
    <property type="entry name" value="ALPHA_BETA HYDROLASE FOLD-3 DOMAIN-CONTAINING PROTEIN-RELATED"/>
    <property type="match status" value="1"/>
</dbReference>
<dbReference type="EMBL" id="JAMZEC010000001">
    <property type="protein sequence ID" value="MCP2349594.1"/>
    <property type="molecule type" value="Genomic_DNA"/>
</dbReference>
<dbReference type="InterPro" id="IPR013094">
    <property type="entry name" value="AB_hydrolase_3"/>
</dbReference>
<feature type="domain" description="Alpha/beta hydrolase fold-3" evidence="2">
    <location>
        <begin position="69"/>
        <end position="268"/>
    </location>
</feature>
<dbReference type="RefSeq" id="WP_253774275.1">
    <property type="nucleotide sequence ID" value="NZ_BAAAVE010000021.1"/>
</dbReference>
<dbReference type="InterPro" id="IPR050300">
    <property type="entry name" value="GDXG_lipolytic_enzyme"/>
</dbReference>
<protein>
    <submittedName>
        <fullName evidence="3">Acetyl esterase/lipase</fullName>
    </submittedName>
</protein>
<gene>
    <name evidence="3" type="ORF">HD595_005716</name>
</gene>